<dbReference type="GeneID" id="89530313"/>
<dbReference type="Gene3D" id="3.40.190.80">
    <property type="match status" value="1"/>
</dbReference>
<dbReference type="Proteomes" id="UP000295805">
    <property type="component" value="Unassembled WGS sequence"/>
</dbReference>
<organism evidence="6 7">
    <name type="scientific">Dietzia cinnamea</name>
    <dbReference type="NCBI Taxonomy" id="321318"/>
    <lineage>
        <taxon>Bacteria</taxon>
        <taxon>Bacillati</taxon>
        <taxon>Actinomycetota</taxon>
        <taxon>Actinomycetes</taxon>
        <taxon>Mycobacteriales</taxon>
        <taxon>Dietziaceae</taxon>
        <taxon>Dietzia</taxon>
    </lineage>
</organism>
<proteinExistence type="predicted"/>
<dbReference type="OrthoDB" id="9772456at2"/>
<name>A0A177KR46_9ACTN</name>
<feature type="binding site" evidence="4">
    <location>
        <position position="99"/>
    </location>
    <ligand>
        <name>Mg(2+)</name>
        <dbReference type="ChEBI" id="CHEBI:18420"/>
        <label>1</label>
        <note>catalytic</note>
    </ligand>
</feature>
<evidence type="ECO:0000256" key="1">
    <source>
        <dbReference type="ARBA" id="ARBA00022723"/>
    </source>
</evidence>
<dbReference type="Pfam" id="PF00459">
    <property type="entry name" value="Inositol_P"/>
    <property type="match status" value="1"/>
</dbReference>
<accession>A0A177KR46</accession>
<keyword evidence="3 4" id="KW-0460">Magnesium</keyword>
<evidence type="ECO:0000313" key="6">
    <source>
        <dbReference type="EMBL" id="TCW25308.1"/>
    </source>
</evidence>
<evidence type="ECO:0000256" key="3">
    <source>
        <dbReference type="ARBA" id="ARBA00022842"/>
    </source>
</evidence>
<keyword evidence="1 4" id="KW-0479">Metal-binding</keyword>
<dbReference type="AlphaFoldDB" id="A0A177KR46"/>
<dbReference type="GO" id="GO:0007165">
    <property type="term" value="P:signal transduction"/>
    <property type="evidence" value="ECO:0007669"/>
    <property type="project" value="TreeGrafter"/>
</dbReference>
<dbReference type="SUPFAM" id="SSF56655">
    <property type="entry name" value="Carbohydrate phosphatase"/>
    <property type="match status" value="1"/>
</dbReference>
<keyword evidence="2" id="KW-0378">Hydrolase</keyword>
<dbReference type="GO" id="GO:0006020">
    <property type="term" value="P:inositol metabolic process"/>
    <property type="evidence" value="ECO:0007669"/>
    <property type="project" value="TreeGrafter"/>
</dbReference>
<dbReference type="Gene3D" id="3.30.540.10">
    <property type="entry name" value="Fructose-1,6-Bisphosphatase, subunit A, domain 1"/>
    <property type="match status" value="1"/>
</dbReference>
<evidence type="ECO:0000313" key="7">
    <source>
        <dbReference type="Proteomes" id="UP000295805"/>
    </source>
</evidence>
<feature type="binding site" evidence="4">
    <location>
        <position position="98"/>
    </location>
    <ligand>
        <name>Mg(2+)</name>
        <dbReference type="ChEBI" id="CHEBI:18420"/>
        <label>1</label>
        <note>catalytic</note>
    </ligand>
</feature>
<reference evidence="6 7" key="1">
    <citation type="submission" date="2019-03" db="EMBL/GenBank/DDBJ databases">
        <title>Root nodule microbial communities of legume samples collected from USA, Mexico and Botswana.</title>
        <authorList>
            <person name="Hirsch A."/>
        </authorList>
    </citation>
    <scope>NUCLEOTIDE SEQUENCE [LARGE SCALE GENOMIC DNA]</scope>
    <source>
        <strain evidence="6 7">55</strain>
    </source>
</reference>
<dbReference type="GO" id="GO:0008934">
    <property type="term" value="F:inositol monophosphate 1-phosphatase activity"/>
    <property type="evidence" value="ECO:0007669"/>
    <property type="project" value="TreeGrafter"/>
</dbReference>
<feature type="compositionally biased region" description="Basic and acidic residues" evidence="5">
    <location>
        <begin position="284"/>
        <end position="295"/>
    </location>
</feature>
<sequence length="304" mass="32131">MSDQTGNTLPTDLPVDPAEALALATRVLDEVTPRFVEGVGAPGVQNKGARNDFATELDLELERRISDALREGTGLEVHGEEFGGPPVNEGTLWVVDPIDGTANYSLGIPTAGILVALVHERQPVLGLTWLPLLGLTFTSIAGGPLMENGVESPRMSDVSIRDVALGLGSLNTGARTTYPPAYRREVFEQLTLDAARTRKFGSTGVDLSFVASGRLSAAVSFGNYAWDNAAGASHIRAAGGVVTDLTGGPWSIDSPSLLAAAPRAHAEVLDTVRQLGEPGNFFEAGRRRSTPEPESPRPWLAGER</sequence>
<dbReference type="GO" id="GO:0046872">
    <property type="term" value="F:metal ion binding"/>
    <property type="evidence" value="ECO:0007669"/>
    <property type="project" value="UniProtKB-KW"/>
</dbReference>
<dbReference type="PROSITE" id="PS00629">
    <property type="entry name" value="IMP_1"/>
    <property type="match status" value="1"/>
</dbReference>
<protein>
    <submittedName>
        <fullName evidence="6">Myo-inositol-1(Or 4)-monophosphatase</fullName>
    </submittedName>
</protein>
<dbReference type="CDD" id="cd01637">
    <property type="entry name" value="IMPase_like"/>
    <property type="match status" value="1"/>
</dbReference>
<dbReference type="PANTHER" id="PTHR20854:SF4">
    <property type="entry name" value="INOSITOL-1-MONOPHOSPHATASE-RELATED"/>
    <property type="match status" value="1"/>
</dbReference>
<dbReference type="PRINTS" id="PR00377">
    <property type="entry name" value="IMPHPHTASES"/>
</dbReference>
<feature type="binding site" evidence="4">
    <location>
        <position position="96"/>
    </location>
    <ligand>
        <name>Mg(2+)</name>
        <dbReference type="ChEBI" id="CHEBI:18420"/>
        <label>1</label>
        <note>catalytic</note>
    </ligand>
</feature>
<gene>
    <name evidence="6" type="ORF">EDD19_10427</name>
</gene>
<feature type="binding site" evidence="4">
    <location>
        <position position="227"/>
    </location>
    <ligand>
        <name>Mg(2+)</name>
        <dbReference type="ChEBI" id="CHEBI:18420"/>
        <label>1</label>
        <note>catalytic</note>
    </ligand>
</feature>
<dbReference type="InterPro" id="IPR020583">
    <property type="entry name" value="Inositol_monoP_metal-BS"/>
</dbReference>
<feature type="region of interest" description="Disordered" evidence="5">
    <location>
        <begin position="279"/>
        <end position="304"/>
    </location>
</feature>
<evidence type="ECO:0000256" key="5">
    <source>
        <dbReference type="SAM" id="MobiDB-lite"/>
    </source>
</evidence>
<dbReference type="EMBL" id="SMCX01000004">
    <property type="protein sequence ID" value="TCW25308.1"/>
    <property type="molecule type" value="Genomic_DNA"/>
</dbReference>
<feature type="binding site" evidence="4">
    <location>
        <position position="80"/>
    </location>
    <ligand>
        <name>Mg(2+)</name>
        <dbReference type="ChEBI" id="CHEBI:18420"/>
        <label>1</label>
        <note>catalytic</note>
    </ligand>
</feature>
<dbReference type="PANTHER" id="PTHR20854">
    <property type="entry name" value="INOSITOL MONOPHOSPHATASE"/>
    <property type="match status" value="1"/>
</dbReference>
<dbReference type="RefSeq" id="WP_007632012.1">
    <property type="nucleotide sequence ID" value="NZ_CP143053.1"/>
</dbReference>
<comment type="cofactor">
    <cofactor evidence="4">
        <name>Mg(2+)</name>
        <dbReference type="ChEBI" id="CHEBI:18420"/>
    </cofactor>
</comment>
<evidence type="ECO:0000256" key="4">
    <source>
        <dbReference type="PIRSR" id="PIRSR600760-2"/>
    </source>
</evidence>
<evidence type="ECO:0000256" key="2">
    <source>
        <dbReference type="ARBA" id="ARBA00022801"/>
    </source>
</evidence>
<comment type="caution">
    <text evidence="6">The sequence shown here is derived from an EMBL/GenBank/DDBJ whole genome shotgun (WGS) entry which is preliminary data.</text>
</comment>
<dbReference type="InterPro" id="IPR000760">
    <property type="entry name" value="Inositol_monophosphatase-like"/>
</dbReference>